<protein>
    <submittedName>
        <fullName evidence="2">Uncharacterized protein</fullName>
    </submittedName>
</protein>
<reference evidence="2" key="2">
    <citation type="journal article" date="2015" name="Data Brief">
        <title>Shoot transcriptome of the giant reed, Arundo donax.</title>
        <authorList>
            <person name="Barrero R.A."/>
            <person name="Guerrero F.D."/>
            <person name="Moolhuijzen P."/>
            <person name="Goolsby J.A."/>
            <person name="Tidwell J."/>
            <person name="Bellgard S.E."/>
            <person name="Bellgard M.I."/>
        </authorList>
    </citation>
    <scope>NUCLEOTIDE SEQUENCE</scope>
    <source>
        <tissue evidence="2">Shoot tissue taken approximately 20 cm above the soil surface</tissue>
    </source>
</reference>
<organism evidence="2">
    <name type="scientific">Arundo donax</name>
    <name type="common">Giant reed</name>
    <name type="synonym">Donax arundinaceus</name>
    <dbReference type="NCBI Taxonomy" id="35708"/>
    <lineage>
        <taxon>Eukaryota</taxon>
        <taxon>Viridiplantae</taxon>
        <taxon>Streptophyta</taxon>
        <taxon>Embryophyta</taxon>
        <taxon>Tracheophyta</taxon>
        <taxon>Spermatophyta</taxon>
        <taxon>Magnoliopsida</taxon>
        <taxon>Liliopsida</taxon>
        <taxon>Poales</taxon>
        <taxon>Poaceae</taxon>
        <taxon>PACMAD clade</taxon>
        <taxon>Arundinoideae</taxon>
        <taxon>Arundineae</taxon>
        <taxon>Arundo</taxon>
    </lineage>
</organism>
<evidence type="ECO:0000256" key="1">
    <source>
        <dbReference type="SAM" id="Phobius"/>
    </source>
</evidence>
<keyword evidence="1" id="KW-0812">Transmembrane</keyword>
<name>A0A0A9AFB0_ARUDO</name>
<accession>A0A0A9AFB0</accession>
<keyword evidence="1" id="KW-0472">Membrane</keyword>
<dbReference type="AlphaFoldDB" id="A0A0A9AFB0"/>
<reference evidence="2" key="1">
    <citation type="submission" date="2014-09" db="EMBL/GenBank/DDBJ databases">
        <authorList>
            <person name="Magalhaes I.L.F."/>
            <person name="Oliveira U."/>
            <person name="Santos F.R."/>
            <person name="Vidigal T.H.D.A."/>
            <person name="Brescovit A.D."/>
            <person name="Santos A.J."/>
        </authorList>
    </citation>
    <scope>NUCLEOTIDE SEQUENCE</scope>
    <source>
        <tissue evidence="2">Shoot tissue taken approximately 20 cm above the soil surface</tissue>
    </source>
</reference>
<keyword evidence="1" id="KW-1133">Transmembrane helix</keyword>
<evidence type="ECO:0000313" key="2">
    <source>
        <dbReference type="EMBL" id="JAD45777.1"/>
    </source>
</evidence>
<dbReference type="EMBL" id="GBRH01252118">
    <property type="protein sequence ID" value="JAD45777.1"/>
    <property type="molecule type" value="Transcribed_RNA"/>
</dbReference>
<sequence>MTVDEKGKLVILLYSLLSPVHLLAHNFHFLVKVKLHFPFAY</sequence>
<proteinExistence type="predicted"/>
<feature type="transmembrane region" description="Helical" evidence="1">
    <location>
        <begin position="12"/>
        <end position="31"/>
    </location>
</feature>